<dbReference type="SMART" id="SM00050">
    <property type="entry name" value="DISIN"/>
    <property type="match status" value="1"/>
</dbReference>
<dbReference type="PANTHER" id="PTHR11905:SF159">
    <property type="entry name" value="ADAM METALLOPROTEASE"/>
    <property type="match status" value="1"/>
</dbReference>
<comment type="function">
    <text evidence="2">Probable zinc protease.</text>
</comment>
<evidence type="ECO:0000256" key="3">
    <source>
        <dbReference type="ARBA" id="ARBA00074021"/>
    </source>
</evidence>
<name>A0A9P7GA68_9AGAR</name>
<evidence type="ECO:0000313" key="6">
    <source>
        <dbReference type="Proteomes" id="UP000775547"/>
    </source>
</evidence>
<dbReference type="InterPro" id="IPR036436">
    <property type="entry name" value="Disintegrin_dom_sf"/>
</dbReference>
<accession>A0A9P7GA68</accession>
<dbReference type="FunFam" id="4.10.70.10:FF:000003">
    <property type="entry name" value="Disintegrin and metalloproteinase domain-containing protein 17"/>
    <property type="match status" value="1"/>
</dbReference>
<dbReference type="InterPro" id="IPR001762">
    <property type="entry name" value="Disintegrin_dom"/>
</dbReference>
<keyword evidence="1" id="KW-1015">Disulfide bond</keyword>
<sequence length="178" mass="18450">MKGVPGARTDTSCLVDPDSGRQTISLQMCGNGIVEKGEDCDPGKGVDSACCDPETCKFRPGALCDPESSPCCTGQCTFAPSTQVCRPSKDALCDTAETCTGNSSTCPTDVVAPNGKSCGSDDLKCASGQCTSIARAYKNYGSLSEPSIVIGLINILDRAMPNDWSVIGAQKGVPQPQR</sequence>
<dbReference type="Pfam" id="PF00200">
    <property type="entry name" value="Disintegrin"/>
    <property type="match status" value="1"/>
</dbReference>
<dbReference type="PROSITE" id="PS50214">
    <property type="entry name" value="DISINTEGRIN_2"/>
    <property type="match status" value="1"/>
</dbReference>
<proteinExistence type="predicted"/>
<dbReference type="AlphaFoldDB" id="A0A9P7GA68"/>
<keyword evidence="6" id="KW-1185">Reference proteome</keyword>
<reference evidence="5" key="1">
    <citation type="submission" date="2020-07" db="EMBL/GenBank/DDBJ databases">
        <authorList>
            <person name="Nieuwenhuis M."/>
            <person name="Van De Peppel L.J.J."/>
        </authorList>
    </citation>
    <scope>NUCLEOTIDE SEQUENCE</scope>
    <source>
        <strain evidence="5">AP01</strain>
        <tissue evidence="5">Mycelium</tissue>
    </source>
</reference>
<evidence type="ECO:0000256" key="2">
    <source>
        <dbReference type="ARBA" id="ARBA00056552"/>
    </source>
</evidence>
<comment type="caution">
    <text evidence="5">The sequence shown here is derived from an EMBL/GenBank/DDBJ whole genome shotgun (WGS) entry which is preliminary data.</text>
</comment>
<dbReference type="SUPFAM" id="SSF57552">
    <property type="entry name" value="Blood coagulation inhibitor (disintegrin)"/>
    <property type="match status" value="1"/>
</dbReference>
<dbReference type="Proteomes" id="UP000775547">
    <property type="component" value="Unassembled WGS sequence"/>
</dbReference>
<evidence type="ECO:0000313" key="5">
    <source>
        <dbReference type="EMBL" id="KAG5646892.1"/>
    </source>
</evidence>
<feature type="domain" description="Disintegrin" evidence="4">
    <location>
        <begin position="26"/>
        <end position="114"/>
    </location>
</feature>
<dbReference type="EMBL" id="JABCKV010000015">
    <property type="protein sequence ID" value="KAG5646892.1"/>
    <property type="molecule type" value="Genomic_DNA"/>
</dbReference>
<dbReference type="OrthoDB" id="5951731at2759"/>
<gene>
    <name evidence="5" type="ORF">DXG03_001968</name>
</gene>
<reference evidence="5" key="2">
    <citation type="submission" date="2021-10" db="EMBL/GenBank/DDBJ databases">
        <title>Phylogenomics reveals ancestral predisposition of the termite-cultivated fungus Termitomyces towards a domesticated lifestyle.</title>
        <authorList>
            <person name="Auxier B."/>
            <person name="Grum-Grzhimaylo A."/>
            <person name="Cardenas M.E."/>
            <person name="Lodge J.D."/>
            <person name="Laessoe T."/>
            <person name="Pedersen O."/>
            <person name="Smith M.E."/>
            <person name="Kuyper T.W."/>
            <person name="Franco-Molano E.A."/>
            <person name="Baroni T.J."/>
            <person name="Aanen D.K."/>
        </authorList>
    </citation>
    <scope>NUCLEOTIDE SEQUENCE</scope>
    <source>
        <strain evidence="5">AP01</strain>
        <tissue evidence="5">Mycelium</tissue>
    </source>
</reference>
<evidence type="ECO:0000256" key="1">
    <source>
        <dbReference type="ARBA" id="ARBA00023157"/>
    </source>
</evidence>
<organism evidence="5 6">
    <name type="scientific">Asterophora parasitica</name>
    <dbReference type="NCBI Taxonomy" id="117018"/>
    <lineage>
        <taxon>Eukaryota</taxon>
        <taxon>Fungi</taxon>
        <taxon>Dikarya</taxon>
        <taxon>Basidiomycota</taxon>
        <taxon>Agaricomycotina</taxon>
        <taxon>Agaricomycetes</taxon>
        <taxon>Agaricomycetidae</taxon>
        <taxon>Agaricales</taxon>
        <taxon>Tricholomatineae</taxon>
        <taxon>Lyophyllaceae</taxon>
        <taxon>Asterophora</taxon>
    </lineage>
</organism>
<protein>
    <recommendedName>
        <fullName evidence="3">Disintegrin and metalloproteinase domain-containing protein B</fullName>
    </recommendedName>
</protein>
<evidence type="ECO:0000259" key="4">
    <source>
        <dbReference type="PROSITE" id="PS50214"/>
    </source>
</evidence>
<dbReference type="PANTHER" id="PTHR11905">
    <property type="entry name" value="ADAM A DISINTEGRIN AND METALLOPROTEASE DOMAIN"/>
    <property type="match status" value="1"/>
</dbReference>
<dbReference type="Gene3D" id="4.10.70.10">
    <property type="entry name" value="Disintegrin domain"/>
    <property type="match status" value="1"/>
</dbReference>